<comment type="caution">
    <text evidence="3">The sequence shown here is derived from an EMBL/GenBank/DDBJ whole genome shotgun (WGS) entry which is preliminary data.</text>
</comment>
<accession>A0AA35W3R2</accession>
<dbReference type="PANTHER" id="PTHR40459:SF1">
    <property type="entry name" value="CONSERVED HYPOTHETICAL ALANINE AND LEUCINE RICH PROTEIN"/>
    <property type="match status" value="1"/>
</dbReference>
<dbReference type="InterPro" id="IPR008927">
    <property type="entry name" value="6-PGluconate_DH-like_C_sf"/>
</dbReference>
<dbReference type="EMBL" id="CASHTH010000109">
    <property type="protein sequence ID" value="CAI7991257.1"/>
    <property type="molecule type" value="Genomic_DNA"/>
</dbReference>
<proteinExistence type="predicted"/>
<dbReference type="SUPFAM" id="SSF48179">
    <property type="entry name" value="6-phosphogluconate dehydrogenase C-terminal domain-like"/>
    <property type="match status" value="1"/>
</dbReference>
<name>A0AA35W3R2_GEOBA</name>
<feature type="domain" description="Putative oxidoreductase/dehydrogenase Rossmann-like" evidence="1">
    <location>
        <begin position="2"/>
        <end position="104"/>
    </location>
</feature>
<dbReference type="Pfam" id="PF10727">
    <property type="entry name" value="Rossmann-like"/>
    <property type="match status" value="1"/>
</dbReference>
<organism evidence="3 4">
    <name type="scientific">Geodia barretti</name>
    <name type="common">Barrett's horny sponge</name>
    <dbReference type="NCBI Taxonomy" id="519541"/>
    <lineage>
        <taxon>Eukaryota</taxon>
        <taxon>Metazoa</taxon>
        <taxon>Porifera</taxon>
        <taxon>Demospongiae</taxon>
        <taxon>Heteroscleromorpha</taxon>
        <taxon>Tetractinellida</taxon>
        <taxon>Astrophorina</taxon>
        <taxon>Geodiidae</taxon>
        <taxon>Geodia</taxon>
    </lineage>
</organism>
<dbReference type="InterPro" id="IPR018931">
    <property type="entry name" value="DUF2520"/>
</dbReference>
<dbReference type="InterPro" id="IPR036291">
    <property type="entry name" value="NAD(P)-bd_dom_sf"/>
</dbReference>
<sequence>MGSGLALALSAAGWRIGAIASRTTASAERAASLIDGCAAPATAQQVADACDLVFITTPDAAIAEVAGTVNWRPGQGVAHCCGAASTELLGPASDAGADVGAMHPFQTFAAIGGPGQAAERLRGVTFAISATGWLAEFLPNLAQSLGGRGIEIPDEMRPLYHASAVLSCGYLATLLDAAVGLWTSMGFTEEDGVRAAAPLARATIEAIERQGPINAVTGPVVRGDADTVAAHLDLLARHAAHLLPLYRQLTESSLHLARAKGVEEAQLEQMRRTIGGSG</sequence>
<dbReference type="PANTHER" id="PTHR40459">
    <property type="entry name" value="CONSERVED HYPOTHETICAL ALANINE AND LEUCINE RICH PROTEIN"/>
    <property type="match status" value="1"/>
</dbReference>
<dbReference type="SUPFAM" id="SSF51735">
    <property type="entry name" value="NAD(P)-binding Rossmann-fold domains"/>
    <property type="match status" value="1"/>
</dbReference>
<evidence type="ECO:0000259" key="1">
    <source>
        <dbReference type="Pfam" id="PF10727"/>
    </source>
</evidence>
<gene>
    <name evidence="3" type="ORF">GBAR_LOCUS673</name>
</gene>
<reference evidence="3" key="1">
    <citation type="submission" date="2023-03" db="EMBL/GenBank/DDBJ databases">
        <authorList>
            <person name="Steffen K."/>
            <person name="Cardenas P."/>
        </authorList>
    </citation>
    <scope>NUCLEOTIDE SEQUENCE</scope>
</reference>
<feature type="domain" description="DUF2520" evidence="2">
    <location>
        <begin position="125"/>
        <end position="252"/>
    </location>
</feature>
<dbReference type="Pfam" id="PF10728">
    <property type="entry name" value="DUF2520"/>
    <property type="match status" value="1"/>
</dbReference>
<evidence type="ECO:0000313" key="3">
    <source>
        <dbReference type="EMBL" id="CAI7991257.1"/>
    </source>
</evidence>
<keyword evidence="4" id="KW-1185">Reference proteome</keyword>
<dbReference type="InterPro" id="IPR037108">
    <property type="entry name" value="TM1727-like_C_sf"/>
</dbReference>
<evidence type="ECO:0000313" key="4">
    <source>
        <dbReference type="Proteomes" id="UP001174909"/>
    </source>
</evidence>
<dbReference type="Proteomes" id="UP001174909">
    <property type="component" value="Unassembled WGS sequence"/>
</dbReference>
<dbReference type="AlphaFoldDB" id="A0AA35W3R2"/>
<evidence type="ECO:0000259" key="2">
    <source>
        <dbReference type="Pfam" id="PF10728"/>
    </source>
</evidence>
<protein>
    <recommendedName>
        <fullName evidence="5">DUF2520 domain-containing protein</fullName>
    </recommendedName>
</protein>
<dbReference type="InterPro" id="IPR019665">
    <property type="entry name" value="OxRdtase/DH_put_Rossmann_dom"/>
</dbReference>
<dbReference type="Gene3D" id="1.10.1040.20">
    <property type="entry name" value="ProC-like, C-terminal domain"/>
    <property type="match status" value="1"/>
</dbReference>
<evidence type="ECO:0008006" key="5">
    <source>
        <dbReference type="Google" id="ProtNLM"/>
    </source>
</evidence>
<dbReference type="Gene3D" id="3.40.50.720">
    <property type="entry name" value="NAD(P)-binding Rossmann-like Domain"/>
    <property type="match status" value="1"/>
</dbReference>